<dbReference type="Proteomes" id="UP000636960">
    <property type="component" value="Unassembled WGS sequence"/>
</dbReference>
<organism evidence="3 4">
    <name type="scientific">Paractinoplanes rishiriensis</name>
    <dbReference type="NCBI Taxonomy" id="1050105"/>
    <lineage>
        <taxon>Bacteria</taxon>
        <taxon>Bacillati</taxon>
        <taxon>Actinomycetota</taxon>
        <taxon>Actinomycetes</taxon>
        <taxon>Micromonosporales</taxon>
        <taxon>Micromonosporaceae</taxon>
        <taxon>Paractinoplanes</taxon>
    </lineage>
</organism>
<protein>
    <submittedName>
        <fullName evidence="3">Thioesterase</fullName>
    </submittedName>
</protein>
<sequence>MAGRWSLKPVPAHARRLLFGFPYAGGGASLYRQWPQEVAGSWFCPLQPPGREHRFGEPPVRTHAEFTAALVEFLAGYRDREYSFFGHCGGVPLALSTVLALEDAGLPLPVRVFASGWGAPHRGLYGPLNFVDLRTADLHAEVRGLFRRIGLTARPDVVDIAAANLRVDLELHRPHRYDAARFLPAPVTVIAWSDDDVVPVDQVCDGWAECADVTYHVLPGEHFAFTRCPDALRELFARPAQ</sequence>
<dbReference type="InterPro" id="IPR029058">
    <property type="entry name" value="AB_hydrolase_fold"/>
</dbReference>
<dbReference type="GO" id="GO:0008610">
    <property type="term" value="P:lipid biosynthetic process"/>
    <property type="evidence" value="ECO:0007669"/>
    <property type="project" value="TreeGrafter"/>
</dbReference>
<reference evidence="3" key="1">
    <citation type="submission" date="2021-01" db="EMBL/GenBank/DDBJ databases">
        <title>Whole genome shotgun sequence of Actinoplanes rishiriensis NBRC 108556.</title>
        <authorList>
            <person name="Komaki H."/>
            <person name="Tamura T."/>
        </authorList>
    </citation>
    <scope>NUCLEOTIDE SEQUENCE</scope>
    <source>
        <strain evidence="3">NBRC 108556</strain>
    </source>
</reference>
<proteinExistence type="inferred from homology"/>
<name>A0A919MY75_9ACTN</name>
<evidence type="ECO:0000313" key="3">
    <source>
        <dbReference type="EMBL" id="GIE99519.1"/>
    </source>
</evidence>
<dbReference type="InterPro" id="IPR001031">
    <property type="entry name" value="Thioesterase"/>
</dbReference>
<evidence type="ECO:0000313" key="4">
    <source>
        <dbReference type="Proteomes" id="UP000636960"/>
    </source>
</evidence>
<feature type="domain" description="Thioesterase" evidence="2">
    <location>
        <begin position="18"/>
        <end position="155"/>
    </location>
</feature>
<keyword evidence="4" id="KW-1185">Reference proteome</keyword>
<dbReference type="SUPFAM" id="SSF53474">
    <property type="entry name" value="alpha/beta-Hydrolases"/>
    <property type="match status" value="1"/>
</dbReference>
<dbReference type="Gene3D" id="3.40.50.1820">
    <property type="entry name" value="alpha/beta hydrolase"/>
    <property type="match status" value="1"/>
</dbReference>
<dbReference type="RefSeq" id="WP_203786505.1">
    <property type="nucleotide sequence ID" value="NZ_BOMV01000073.1"/>
</dbReference>
<dbReference type="Pfam" id="PF00975">
    <property type="entry name" value="Thioesterase"/>
    <property type="match status" value="1"/>
</dbReference>
<dbReference type="PANTHER" id="PTHR11487:SF0">
    <property type="entry name" value="S-ACYL FATTY ACID SYNTHASE THIOESTERASE, MEDIUM CHAIN"/>
    <property type="match status" value="1"/>
</dbReference>
<dbReference type="EMBL" id="BOMV01000073">
    <property type="protein sequence ID" value="GIE99519.1"/>
    <property type="molecule type" value="Genomic_DNA"/>
</dbReference>
<dbReference type="PANTHER" id="PTHR11487">
    <property type="entry name" value="THIOESTERASE"/>
    <property type="match status" value="1"/>
</dbReference>
<gene>
    <name evidence="3" type="ORF">Ari01nite_69840</name>
</gene>
<evidence type="ECO:0000259" key="2">
    <source>
        <dbReference type="Pfam" id="PF00975"/>
    </source>
</evidence>
<dbReference type="InterPro" id="IPR012223">
    <property type="entry name" value="TEII"/>
</dbReference>
<comment type="caution">
    <text evidence="3">The sequence shown here is derived from an EMBL/GenBank/DDBJ whole genome shotgun (WGS) entry which is preliminary data.</text>
</comment>
<dbReference type="AlphaFoldDB" id="A0A919MY75"/>
<accession>A0A919MY75</accession>
<comment type="similarity">
    <text evidence="1">Belongs to the thioesterase family.</text>
</comment>
<evidence type="ECO:0000256" key="1">
    <source>
        <dbReference type="ARBA" id="ARBA00007169"/>
    </source>
</evidence>